<evidence type="ECO:0000256" key="3">
    <source>
        <dbReference type="ARBA" id="ARBA00023004"/>
    </source>
</evidence>
<evidence type="ECO:0000256" key="1">
    <source>
        <dbReference type="ARBA" id="ARBA00022617"/>
    </source>
</evidence>
<feature type="compositionally biased region" description="Basic and acidic residues" evidence="5">
    <location>
        <begin position="125"/>
        <end position="136"/>
    </location>
</feature>
<dbReference type="GO" id="GO:0016020">
    <property type="term" value="C:membrane"/>
    <property type="evidence" value="ECO:0007669"/>
    <property type="project" value="TreeGrafter"/>
</dbReference>
<evidence type="ECO:0000256" key="2">
    <source>
        <dbReference type="ARBA" id="ARBA00022723"/>
    </source>
</evidence>
<dbReference type="GO" id="GO:0046872">
    <property type="term" value="F:metal ion binding"/>
    <property type="evidence" value="ECO:0007669"/>
    <property type="project" value="UniProtKB-KW"/>
</dbReference>
<feature type="domain" description="Cytochrome b5 heme-binding" evidence="6">
    <location>
        <begin position="143"/>
        <end position="219"/>
    </location>
</feature>
<sequence>MLSLEVVDFTGDVCRISLPDEIPPTYCDHHRRATSARVATIVYINAQFCREATNNVISNTIQRNPSIVFPSRNNETAIETMSLLGLTFRSPSLGDGEPRPNDFLDSEDRDSGESSKRSRRHSKQASREDARPSSKSKDEVKQLRVINLDEVAWHDTVDSCWVVIRDFVYDCTELLKSHPGGYDVILEYAGRDATLAFIGTGHSSTARESLEKYLIGELPFEERIFRVPNGIKVTKLVDEQIINRDIVTIANEKIQTSAIKRPVDNWISTRDLPENDPKKIAELIVPLGAMFSGDSLYMLHIFNNIGNTHDMRLDKYSKVNSTSLLKNHR</sequence>
<dbReference type="Gene3D" id="3.10.120.10">
    <property type="entry name" value="Cytochrome b5-like heme/steroid binding domain"/>
    <property type="match status" value="1"/>
</dbReference>
<dbReference type="EMBL" id="KQ435803">
    <property type="protein sequence ID" value="KOX73177.1"/>
    <property type="molecule type" value="Genomic_DNA"/>
</dbReference>
<proteinExistence type="inferred from homology"/>
<dbReference type="PRINTS" id="PR00363">
    <property type="entry name" value="CYTOCHROMEB5"/>
</dbReference>
<dbReference type="PANTHER" id="PTHR19359">
    <property type="entry name" value="CYTOCHROME B5"/>
    <property type="match status" value="1"/>
</dbReference>
<dbReference type="SMART" id="SM01117">
    <property type="entry name" value="Cyt-b5"/>
    <property type="match status" value="1"/>
</dbReference>
<name>A0A0M8ZXW8_9HYME</name>
<dbReference type="STRING" id="166423.A0A0M8ZXW8"/>
<evidence type="ECO:0000256" key="5">
    <source>
        <dbReference type="SAM" id="MobiDB-lite"/>
    </source>
</evidence>
<protein>
    <submittedName>
        <fullName evidence="7">Cytochrome b5</fullName>
    </submittedName>
</protein>
<evidence type="ECO:0000256" key="4">
    <source>
        <dbReference type="ARBA" id="ARBA00038168"/>
    </source>
</evidence>
<dbReference type="Proteomes" id="UP000053105">
    <property type="component" value="Unassembled WGS sequence"/>
</dbReference>
<evidence type="ECO:0000313" key="7">
    <source>
        <dbReference type="EMBL" id="KOX73177.1"/>
    </source>
</evidence>
<dbReference type="PROSITE" id="PS50255">
    <property type="entry name" value="CYTOCHROME_B5_2"/>
    <property type="match status" value="1"/>
</dbReference>
<gene>
    <name evidence="7" type="ORF">WN51_14665</name>
</gene>
<dbReference type="InterPro" id="IPR036400">
    <property type="entry name" value="Cyt_B5-like_heme/steroid_sf"/>
</dbReference>
<evidence type="ECO:0000259" key="6">
    <source>
        <dbReference type="PROSITE" id="PS50255"/>
    </source>
</evidence>
<dbReference type="InterPro" id="IPR001199">
    <property type="entry name" value="Cyt_B5-like_heme/steroid-bd"/>
</dbReference>
<dbReference type="OrthoDB" id="260519at2759"/>
<dbReference type="InterPro" id="IPR050668">
    <property type="entry name" value="Cytochrome_b5"/>
</dbReference>
<organism evidence="7 8">
    <name type="scientific">Melipona quadrifasciata</name>
    <dbReference type="NCBI Taxonomy" id="166423"/>
    <lineage>
        <taxon>Eukaryota</taxon>
        <taxon>Metazoa</taxon>
        <taxon>Ecdysozoa</taxon>
        <taxon>Arthropoda</taxon>
        <taxon>Hexapoda</taxon>
        <taxon>Insecta</taxon>
        <taxon>Pterygota</taxon>
        <taxon>Neoptera</taxon>
        <taxon>Endopterygota</taxon>
        <taxon>Hymenoptera</taxon>
        <taxon>Apocrita</taxon>
        <taxon>Aculeata</taxon>
        <taxon>Apoidea</taxon>
        <taxon>Anthophila</taxon>
        <taxon>Apidae</taxon>
        <taxon>Melipona</taxon>
    </lineage>
</organism>
<feature type="region of interest" description="Disordered" evidence="5">
    <location>
        <begin position="89"/>
        <end position="136"/>
    </location>
</feature>
<reference evidence="7 8" key="1">
    <citation type="submission" date="2015-07" db="EMBL/GenBank/DDBJ databases">
        <title>The genome of Melipona quadrifasciata.</title>
        <authorList>
            <person name="Pan H."/>
            <person name="Kapheim K."/>
        </authorList>
    </citation>
    <scope>NUCLEOTIDE SEQUENCE [LARGE SCALE GENOMIC DNA]</scope>
    <source>
        <strain evidence="7">0111107301</strain>
        <tissue evidence="7">Whole body</tissue>
    </source>
</reference>
<dbReference type="PANTHER" id="PTHR19359:SF41">
    <property type="entry name" value="GEO08203P1"/>
    <property type="match status" value="1"/>
</dbReference>
<keyword evidence="1" id="KW-0349">Heme</keyword>
<keyword evidence="3" id="KW-0408">Iron</keyword>
<dbReference type="SUPFAM" id="SSF55856">
    <property type="entry name" value="Cytochrome b5-like heme/steroid binding domain"/>
    <property type="match status" value="1"/>
</dbReference>
<keyword evidence="8" id="KW-1185">Reference proteome</keyword>
<dbReference type="GO" id="GO:0020037">
    <property type="term" value="F:heme binding"/>
    <property type="evidence" value="ECO:0007669"/>
    <property type="project" value="TreeGrafter"/>
</dbReference>
<dbReference type="Pfam" id="PF00173">
    <property type="entry name" value="Cyt-b5"/>
    <property type="match status" value="1"/>
</dbReference>
<evidence type="ECO:0000313" key="8">
    <source>
        <dbReference type="Proteomes" id="UP000053105"/>
    </source>
</evidence>
<dbReference type="AlphaFoldDB" id="A0A0M8ZXW8"/>
<comment type="similarity">
    <text evidence="4">Belongs to the cytochrome b5 family.</text>
</comment>
<accession>A0A0M8ZXW8</accession>
<keyword evidence="2" id="KW-0479">Metal-binding</keyword>